<keyword evidence="1" id="KW-0175">Coiled coil</keyword>
<organism evidence="3 5">
    <name type="scientific">Porphyromonas crevioricanis</name>
    <dbReference type="NCBI Taxonomy" id="393921"/>
    <lineage>
        <taxon>Bacteria</taxon>
        <taxon>Pseudomonadati</taxon>
        <taxon>Bacteroidota</taxon>
        <taxon>Bacteroidia</taxon>
        <taxon>Bacteroidales</taxon>
        <taxon>Porphyromonadaceae</taxon>
        <taxon>Porphyromonas</taxon>
    </lineage>
</organism>
<keyword evidence="5" id="KW-1185">Reference proteome</keyword>
<name>A0A2X4PZ02_9PORP</name>
<evidence type="ECO:0000256" key="1">
    <source>
        <dbReference type="SAM" id="Coils"/>
    </source>
</evidence>
<gene>
    <name evidence="2" type="ORF">HQ38_03005</name>
    <name evidence="3" type="ORF">NCTC12858_01420</name>
</gene>
<dbReference type="EMBL" id="LS483447">
    <property type="protein sequence ID" value="SQH73559.1"/>
    <property type="molecule type" value="Genomic_DNA"/>
</dbReference>
<proteinExistence type="predicted"/>
<evidence type="ECO:0000313" key="4">
    <source>
        <dbReference type="Proteomes" id="UP000030136"/>
    </source>
</evidence>
<sequence>MNKKVIFGLALVAAFTSSCGRNSSAYKELKAQYDSVFAINAAHEAELGEMDSLISTVLTNFQEISQMEGMINVNPISGDFKKSQRDRIRDNMQLINEKLQSNRENIQKLSQQIEKFGRENKGLQRTLASLRKQFADKTAEIQHLNDELVRKNLYIGMQDSIIGLQNAHLNDMAAENASQRTELMAQERELNTVRYAIGTARDLKDMGLLKDGKVVTDKANMGYFSSADLRELNQIALQAKKAELLTSHPASSYELRAGNKGELSIIIKDAKQFWSVSKILIVKVK</sequence>
<dbReference type="AlphaFoldDB" id="A0A2X4PZ02"/>
<dbReference type="Proteomes" id="UP000249300">
    <property type="component" value="Chromosome 1"/>
</dbReference>
<evidence type="ECO:0008006" key="6">
    <source>
        <dbReference type="Google" id="ProtNLM"/>
    </source>
</evidence>
<dbReference type="EMBL" id="JQJC01000009">
    <property type="protein sequence ID" value="KGN95936.1"/>
    <property type="molecule type" value="Genomic_DNA"/>
</dbReference>
<evidence type="ECO:0000313" key="5">
    <source>
        <dbReference type="Proteomes" id="UP000249300"/>
    </source>
</evidence>
<feature type="coiled-coil region" evidence="1">
    <location>
        <begin position="85"/>
        <end position="189"/>
    </location>
</feature>
<dbReference type="PROSITE" id="PS51257">
    <property type="entry name" value="PROKAR_LIPOPROTEIN"/>
    <property type="match status" value="1"/>
</dbReference>
<protein>
    <recommendedName>
        <fullName evidence="6">Lipoprotein</fullName>
    </recommendedName>
</protein>
<dbReference type="RefSeq" id="WP_023940445.1">
    <property type="nucleotide sequence ID" value="NZ_JQJC01000009.1"/>
</dbReference>
<dbReference type="KEGG" id="pcre:NCTC12858_01420"/>
<dbReference type="Proteomes" id="UP000030136">
    <property type="component" value="Unassembled WGS sequence"/>
</dbReference>
<evidence type="ECO:0000313" key="2">
    <source>
        <dbReference type="EMBL" id="KGN95936.1"/>
    </source>
</evidence>
<reference evidence="2 4" key="1">
    <citation type="submission" date="2014-08" db="EMBL/GenBank/DDBJ databases">
        <title>Porphyromonas crevioricanis strain:COT-253_OH1447 Genome sequencing.</title>
        <authorList>
            <person name="Wallis C."/>
            <person name="Deusch O."/>
            <person name="O'Flynn C."/>
            <person name="Davis I."/>
            <person name="Jospin G."/>
            <person name="Darling A.E."/>
            <person name="Coil D.A."/>
            <person name="Alexiev A."/>
            <person name="Horsfall A."/>
            <person name="Kirkwood N."/>
            <person name="Harris S."/>
            <person name="Eisen J.A."/>
        </authorList>
    </citation>
    <scope>NUCLEOTIDE SEQUENCE [LARGE SCALE GENOMIC DNA]</scope>
    <source>
        <strain evidence="4">COT-253 OH1447</strain>
        <strain evidence="2">COT-253_OH1447</strain>
    </source>
</reference>
<evidence type="ECO:0000313" key="3">
    <source>
        <dbReference type="EMBL" id="SQH73559.1"/>
    </source>
</evidence>
<reference evidence="3 5" key="2">
    <citation type="submission" date="2018-06" db="EMBL/GenBank/DDBJ databases">
        <authorList>
            <consortium name="Pathogen Informatics"/>
            <person name="Doyle S."/>
        </authorList>
    </citation>
    <scope>NUCLEOTIDE SEQUENCE [LARGE SCALE GENOMIC DNA]</scope>
    <source>
        <strain evidence="3 5">NCTC12858</strain>
    </source>
</reference>
<accession>A0A2X4PZ02</accession>